<dbReference type="RefSeq" id="XP_040628830.1">
    <property type="nucleotide sequence ID" value="XM_040772761.1"/>
</dbReference>
<dbReference type="EMBL" id="JH795863">
    <property type="protein sequence ID" value="EJU01933.1"/>
    <property type="molecule type" value="Genomic_DNA"/>
</dbReference>
<evidence type="ECO:0000313" key="3">
    <source>
        <dbReference type="Proteomes" id="UP000030653"/>
    </source>
</evidence>
<evidence type="ECO:0000256" key="1">
    <source>
        <dbReference type="SAM" id="Coils"/>
    </source>
</evidence>
<keyword evidence="3" id="KW-1185">Reference proteome</keyword>
<feature type="coiled-coil region" evidence="1">
    <location>
        <begin position="38"/>
        <end position="111"/>
    </location>
</feature>
<dbReference type="AlphaFoldDB" id="M5GCR7"/>
<evidence type="ECO:0000313" key="2">
    <source>
        <dbReference type="EMBL" id="EJU01933.1"/>
    </source>
</evidence>
<keyword evidence="1" id="KW-0175">Coiled coil</keyword>
<dbReference type="GeneID" id="63687823"/>
<name>M5GCR7_DACPD</name>
<gene>
    <name evidence="2" type="ORF">DACRYDRAFT_22367</name>
</gene>
<dbReference type="Proteomes" id="UP000030653">
    <property type="component" value="Unassembled WGS sequence"/>
</dbReference>
<dbReference type="HOGENOM" id="CLU_2037986_0_0_1"/>
<protein>
    <submittedName>
        <fullName evidence="2">Uncharacterized protein</fullName>
    </submittedName>
</protein>
<sequence length="121" mass="13392">MPEEFVSLLTPDTAHTLGDYLQSVVLPEEELEIGKVKVKGMEEARAQDKEKIRLMEEAHAQEKEKMKENTLALVKHAQKLADELSAAKTELEQTKTELEETKAELADVLSVVKTGLAPGPP</sequence>
<proteinExistence type="predicted"/>
<reference evidence="2 3" key="1">
    <citation type="journal article" date="2012" name="Science">
        <title>The Paleozoic origin of enzymatic lignin decomposition reconstructed from 31 fungal genomes.</title>
        <authorList>
            <person name="Floudas D."/>
            <person name="Binder M."/>
            <person name="Riley R."/>
            <person name="Barry K."/>
            <person name="Blanchette R.A."/>
            <person name="Henrissat B."/>
            <person name="Martinez A.T."/>
            <person name="Otillar R."/>
            <person name="Spatafora J.W."/>
            <person name="Yadav J.S."/>
            <person name="Aerts A."/>
            <person name="Benoit I."/>
            <person name="Boyd A."/>
            <person name="Carlson A."/>
            <person name="Copeland A."/>
            <person name="Coutinho P.M."/>
            <person name="de Vries R.P."/>
            <person name="Ferreira P."/>
            <person name="Findley K."/>
            <person name="Foster B."/>
            <person name="Gaskell J."/>
            <person name="Glotzer D."/>
            <person name="Gorecki P."/>
            <person name="Heitman J."/>
            <person name="Hesse C."/>
            <person name="Hori C."/>
            <person name="Igarashi K."/>
            <person name="Jurgens J.A."/>
            <person name="Kallen N."/>
            <person name="Kersten P."/>
            <person name="Kohler A."/>
            <person name="Kuees U."/>
            <person name="Kumar T.K.A."/>
            <person name="Kuo A."/>
            <person name="LaButti K."/>
            <person name="Larrondo L.F."/>
            <person name="Lindquist E."/>
            <person name="Ling A."/>
            <person name="Lombard V."/>
            <person name="Lucas S."/>
            <person name="Lundell T."/>
            <person name="Martin R."/>
            <person name="McLaughlin D.J."/>
            <person name="Morgenstern I."/>
            <person name="Morin E."/>
            <person name="Murat C."/>
            <person name="Nagy L.G."/>
            <person name="Nolan M."/>
            <person name="Ohm R.A."/>
            <person name="Patyshakuliyeva A."/>
            <person name="Rokas A."/>
            <person name="Ruiz-Duenas F.J."/>
            <person name="Sabat G."/>
            <person name="Salamov A."/>
            <person name="Samejima M."/>
            <person name="Schmutz J."/>
            <person name="Slot J.C."/>
            <person name="St John F."/>
            <person name="Stenlid J."/>
            <person name="Sun H."/>
            <person name="Sun S."/>
            <person name="Syed K."/>
            <person name="Tsang A."/>
            <person name="Wiebenga A."/>
            <person name="Young D."/>
            <person name="Pisabarro A."/>
            <person name="Eastwood D.C."/>
            <person name="Martin F."/>
            <person name="Cullen D."/>
            <person name="Grigoriev I.V."/>
            <person name="Hibbett D.S."/>
        </authorList>
    </citation>
    <scope>NUCLEOTIDE SEQUENCE [LARGE SCALE GENOMIC DNA]</scope>
    <source>
        <strain evidence="2 3">DJM-731 SS1</strain>
    </source>
</reference>
<accession>M5GCR7</accession>
<organism evidence="2 3">
    <name type="scientific">Dacryopinax primogenitus (strain DJM 731)</name>
    <name type="common">Brown rot fungus</name>
    <dbReference type="NCBI Taxonomy" id="1858805"/>
    <lineage>
        <taxon>Eukaryota</taxon>
        <taxon>Fungi</taxon>
        <taxon>Dikarya</taxon>
        <taxon>Basidiomycota</taxon>
        <taxon>Agaricomycotina</taxon>
        <taxon>Dacrymycetes</taxon>
        <taxon>Dacrymycetales</taxon>
        <taxon>Dacrymycetaceae</taxon>
        <taxon>Dacryopinax</taxon>
    </lineage>
</organism>